<accession>A0A7S9D615</accession>
<evidence type="ECO:0000313" key="8">
    <source>
        <dbReference type="Proteomes" id="UP000594621"/>
    </source>
</evidence>
<proteinExistence type="inferred from homology"/>
<evidence type="ECO:0000256" key="1">
    <source>
        <dbReference type="ARBA" id="ARBA00003236"/>
    </source>
</evidence>
<dbReference type="SUPFAM" id="SSF88713">
    <property type="entry name" value="Glycoside hydrolase/deacetylase"/>
    <property type="match status" value="1"/>
</dbReference>
<dbReference type="InterPro" id="IPR011330">
    <property type="entry name" value="Glyco_hydro/deAcase_b/a-brl"/>
</dbReference>
<dbReference type="GO" id="GO:0005975">
    <property type="term" value="P:carbohydrate metabolic process"/>
    <property type="evidence" value="ECO:0007669"/>
    <property type="project" value="InterPro"/>
</dbReference>
<sequence length="393" mass="43876">MNKARSTFSGSGVVWLIAASIILPFAGVYGAGPSQVAIPRQETWPDVIDSSSGFDRRSRAEELVFARALAESESLTAPELRAQLNIEIVDMPSVERVRRKLWRILAANYAIAIEGCGNADAFCPVTIEARDLRKSALALSESSVDARYRPWLNDAIRFHKTYLNELLRLAALFPRVSSEIDVYNDRELQGWELADRQFVLTFDDGPSEVVGSGADATMQLTEWLRRSGINAIFFALGERLQARAQATSARAVSDLYAGMCIGSHGWSHYSHATWPQWRESVVRSQALIGAAAPNSRVALFRPPYGQRLPGSEVFFAAQNVKVALWNIDSQDWHQMLAPAEIERRVFALMLLWRRGFILFHDTDAKAHLVLASLMKRPAVGFIKWLDCRRAAGE</sequence>
<dbReference type="KEGG" id="bcou:IC761_32170"/>
<comment type="function">
    <text evidence="1">Is involved in generating a small heat-stable compound (Nod), an acylated oligomer of N-acetylglucosamine, that stimulates mitosis in various plant protoplasts.</text>
</comment>
<comment type="similarity">
    <text evidence="2">Belongs to the polysaccharide deacetylase family.</text>
</comment>
<dbReference type="GO" id="GO:0016810">
    <property type="term" value="F:hydrolase activity, acting on carbon-nitrogen (but not peptide) bonds"/>
    <property type="evidence" value="ECO:0007669"/>
    <property type="project" value="InterPro"/>
</dbReference>
<keyword evidence="5" id="KW-1133">Transmembrane helix</keyword>
<dbReference type="Gene3D" id="3.20.20.370">
    <property type="entry name" value="Glycoside hydrolase/deacetylase"/>
    <property type="match status" value="1"/>
</dbReference>
<feature type="transmembrane region" description="Helical" evidence="5">
    <location>
        <begin position="12"/>
        <end position="32"/>
    </location>
</feature>
<dbReference type="CDD" id="cd10917">
    <property type="entry name" value="CE4_NodB_like_6s_7s"/>
    <property type="match status" value="1"/>
</dbReference>
<evidence type="ECO:0000256" key="3">
    <source>
        <dbReference type="ARBA" id="ARBA00020071"/>
    </source>
</evidence>
<gene>
    <name evidence="7" type="ORF">IC761_32170</name>
</gene>
<dbReference type="Pfam" id="PF01522">
    <property type="entry name" value="Polysacc_deac_1"/>
    <property type="match status" value="1"/>
</dbReference>
<dbReference type="InterPro" id="IPR050248">
    <property type="entry name" value="Polysacc_deacetylase_ArnD"/>
</dbReference>
<dbReference type="Proteomes" id="UP000594621">
    <property type="component" value="Chromosome"/>
</dbReference>
<reference evidence="7 8" key="1">
    <citation type="submission" date="2020-09" db="EMBL/GenBank/DDBJ databases">
        <title>Complete genomes of bradyrhizobia occurring on native shrubby legumes in Australia.</title>
        <authorList>
            <person name="Lafay B."/>
        </authorList>
    </citation>
    <scope>NUCLEOTIDE SEQUENCE [LARGE SCALE GENOMIC DNA]</scope>
    <source>
        <strain evidence="7 8">BDV5040</strain>
    </source>
</reference>
<evidence type="ECO:0000259" key="6">
    <source>
        <dbReference type="Pfam" id="PF01522"/>
    </source>
</evidence>
<keyword evidence="5" id="KW-0812">Transmembrane</keyword>
<dbReference type="RefSeq" id="WP_195800645.1">
    <property type="nucleotide sequence ID" value="NZ_CP061379.1"/>
</dbReference>
<dbReference type="EMBL" id="CP061379">
    <property type="protein sequence ID" value="QPF91069.1"/>
    <property type="molecule type" value="Genomic_DNA"/>
</dbReference>
<organism evidence="7 8">
    <name type="scientific">Bradyrhizobium commune</name>
    <dbReference type="NCBI Taxonomy" id="83627"/>
    <lineage>
        <taxon>Bacteria</taxon>
        <taxon>Pseudomonadati</taxon>
        <taxon>Pseudomonadota</taxon>
        <taxon>Alphaproteobacteria</taxon>
        <taxon>Hyphomicrobiales</taxon>
        <taxon>Nitrobacteraceae</taxon>
        <taxon>Bradyrhizobium</taxon>
    </lineage>
</organism>
<name>A0A7S9D615_9BRAD</name>
<protein>
    <recommendedName>
        <fullName evidence="3">Chitooligosaccharide deacetylase</fullName>
    </recommendedName>
    <alternativeName>
        <fullName evidence="4">Nodulation protein B</fullName>
    </alternativeName>
</protein>
<keyword evidence="5" id="KW-0472">Membrane</keyword>
<evidence type="ECO:0000256" key="4">
    <source>
        <dbReference type="ARBA" id="ARBA00032976"/>
    </source>
</evidence>
<evidence type="ECO:0000256" key="2">
    <source>
        <dbReference type="ARBA" id="ARBA00010973"/>
    </source>
</evidence>
<dbReference type="AlphaFoldDB" id="A0A7S9D615"/>
<keyword evidence="8" id="KW-1185">Reference proteome</keyword>
<evidence type="ECO:0000256" key="5">
    <source>
        <dbReference type="SAM" id="Phobius"/>
    </source>
</evidence>
<dbReference type="PANTHER" id="PTHR10587">
    <property type="entry name" value="GLYCOSYL TRANSFERASE-RELATED"/>
    <property type="match status" value="1"/>
</dbReference>
<dbReference type="InterPro" id="IPR002509">
    <property type="entry name" value="NODB_dom"/>
</dbReference>
<feature type="domain" description="NodB homology" evidence="6">
    <location>
        <begin position="195"/>
        <end position="307"/>
    </location>
</feature>
<dbReference type="PANTHER" id="PTHR10587:SF137">
    <property type="entry name" value="4-DEOXY-4-FORMAMIDO-L-ARABINOSE-PHOSPHOUNDECAPRENOL DEFORMYLASE ARND-RELATED"/>
    <property type="match status" value="1"/>
</dbReference>
<evidence type="ECO:0000313" key="7">
    <source>
        <dbReference type="EMBL" id="QPF91069.1"/>
    </source>
</evidence>